<organism evidence="3 4">
    <name type="scientific">Heracleum sosnowskyi</name>
    <dbReference type="NCBI Taxonomy" id="360622"/>
    <lineage>
        <taxon>Eukaryota</taxon>
        <taxon>Viridiplantae</taxon>
        <taxon>Streptophyta</taxon>
        <taxon>Embryophyta</taxon>
        <taxon>Tracheophyta</taxon>
        <taxon>Spermatophyta</taxon>
        <taxon>Magnoliopsida</taxon>
        <taxon>eudicotyledons</taxon>
        <taxon>Gunneridae</taxon>
        <taxon>Pentapetalae</taxon>
        <taxon>asterids</taxon>
        <taxon>campanulids</taxon>
        <taxon>Apiales</taxon>
        <taxon>Apiaceae</taxon>
        <taxon>Apioideae</taxon>
        <taxon>apioid superclade</taxon>
        <taxon>Tordylieae</taxon>
        <taxon>Tordyliinae</taxon>
        <taxon>Heracleum</taxon>
    </lineage>
</organism>
<feature type="transmembrane region" description="Helical" evidence="1">
    <location>
        <begin position="188"/>
        <end position="212"/>
    </location>
</feature>
<comment type="caution">
    <text evidence="3">The sequence shown here is derived from an EMBL/GenBank/DDBJ whole genome shotgun (WGS) entry which is preliminary data.</text>
</comment>
<dbReference type="Proteomes" id="UP001237642">
    <property type="component" value="Unassembled WGS sequence"/>
</dbReference>
<evidence type="ECO:0000313" key="4">
    <source>
        <dbReference type="Proteomes" id="UP001237642"/>
    </source>
</evidence>
<feature type="domain" description="DUF6821" evidence="2">
    <location>
        <begin position="117"/>
        <end position="274"/>
    </location>
</feature>
<keyword evidence="1" id="KW-0472">Membrane</keyword>
<dbReference type="AlphaFoldDB" id="A0AAD8M9N7"/>
<name>A0AAD8M9N7_9APIA</name>
<dbReference type="PANTHER" id="PTHR33646">
    <property type="entry name" value="GB|AAF00631.1"/>
    <property type="match status" value="1"/>
</dbReference>
<keyword evidence="1" id="KW-0812">Transmembrane</keyword>
<gene>
    <name evidence="3" type="ORF">POM88_042941</name>
</gene>
<evidence type="ECO:0000259" key="2">
    <source>
        <dbReference type="Pfam" id="PF20705"/>
    </source>
</evidence>
<reference evidence="3" key="1">
    <citation type="submission" date="2023-02" db="EMBL/GenBank/DDBJ databases">
        <title>Genome of toxic invasive species Heracleum sosnowskyi carries increased number of genes despite the absence of recent whole-genome duplications.</title>
        <authorList>
            <person name="Schelkunov M."/>
            <person name="Shtratnikova V."/>
            <person name="Makarenko M."/>
            <person name="Klepikova A."/>
            <person name="Omelchenko D."/>
            <person name="Novikova G."/>
            <person name="Obukhova E."/>
            <person name="Bogdanov V."/>
            <person name="Penin A."/>
            <person name="Logacheva M."/>
        </authorList>
    </citation>
    <scope>NUCLEOTIDE SEQUENCE</scope>
    <source>
        <strain evidence="3">Hsosn_3</strain>
        <tissue evidence="3">Leaf</tissue>
    </source>
</reference>
<proteinExistence type="predicted"/>
<keyword evidence="4" id="KW-1185">Reference proteome</keyword>
<dbReference type="EMBL" id="JAUIZM010000009">
    <property type="protein sequence ID" value="KAK1367380.1"/>
    <property type="molecule type" value="Genomic_DNA"/>
</dbReference>
<dbReference type="InterPro" id="IPR045883">
    <property type="entry name" value="At4g13530-like"/>
</dbReference>
<keyword evidence="1" id="KW-1133">Transmembrane helix</keyword>
<dbReference type="InterPro" id="IPR049224">
    <property type="entry name" value="DUF6821"/>
</dbReference>
<accession>A0AAD8M9N7</accession>
<evidence type="ECO:0000313" key="3">
    <source>
        <dbReference type="EMBL" id="KAK1367380.1"/>
    </source>
</evidence>
<dbReference type="Pfam" id="PF20705">
    <property type="entry name" value="DUF6821"/>
    <property type="match status" value="1"/>
</dbReference>
<evidence type="ECO:0000256" key="1">
    <source>
        <dbReference type="SAM" id="Phobius"/>
    </source>
</evidence>
<dbReference type="PANTHER" id="PTHR33646:SF2">
    <property type="entry name" value="F20H23.8 PROTEIN"/>
    <property type="match status" value="1"/>
</dbReference>
<protein>
    <submittedName>
        <fullName evidence="3">Titin</fullName>
    </submittedName>
</protein>
<reference evidence="3" key="2">
    <citation type="submission" date="2023-05" db="EMBL/GenBank/DDBJ databases">
        <authorList>
            <person name="Schelkunov M.I."/>
        </authorList>
    </citation>
    <scope>NUCLEOTIDE SEQUENCE</scope>
    <source>
        <strain evidence="3">Hsosn_3</strain>
        <tissue evidence="3">Leaf</tissue>
    </source>
</reference>
<sequence>MDLDEWELISDDAFLELYEDGGQNFFPRTYVKDSSKSVVNKYFETSSSKSQQFVDKTNLPRLQKQLVPLPIAFQPSTRGTPDQEQVKQVIIEDSDETRLVPNVITDEIKSPTTLKVDQDFVPQVFFKKTKENDYLIDVKMDSPKSGSRGLVPQMEANKFQFQETTDDQTVETMTKKDQEDDAVNMWKWSLTGIGAICSFGVAAAATICIIILGNSQQQRKHQLNHQKLQFKIYADDKKIKEVVSQTSRLNDAMSAARGIPLARAHITYGGYYDGF</sequence>